<accession>A0ABW1RX64</accession>
<dbReference type="Pfam" id="PF04229">
    <property type="entry name" value="GrpB"/>
    <property type="match status" value="1"/>
</dbReference>
<dbReference type="PANTHER" id="PTHR34822:SF1">
    <property type="entry name" value="GRPB FAMILY PROTEIN"/>
    <property type="match status" value="1"/>
</dbReference>
<dbReference type="PANTHER" id="PTHR34822">
    <property type="entry name" value="GRPB DOMAIN PROTEIN (AFU_ORTHOLOGUE AFUA_1G01530)"/>
    <property type="match status" value="1"/>
</dbReference>
<dbReference type="Gene3D" id="3.30.460.10">
    <property type="entry name" value="Beta Polymerase, domain 2"/>
    <property type="match status" value="1"/>
</dbReference>
<evidence type="ECO:0000313" key="2">
    <source>
        <dbReference type="Proteomes" id="UP001596282"/>
    </source>
</evidence>
<proteinExistence type="predicted"/>
<name>A0ABW1RX64_9LACO</name>
<reference evidence="2" key="1">
    <citation type="journal article" date="2019" name="Int. J. Syst. Evol. Microbiol.">
        <title>The Global Catalogue of Microorganisms (GCM) 10K type strain sequencing project: providing services to taxonomists for standard genome sequencing and annotation.</title>
        <authorList>
            <consortium name="The Broad Institute Genomics Platform"/>
            <consortium name="The Broad Institute Genome Sequencing Center for Infectious Disease"/>
            <person name="Wu L."/>
            <person name="Ma J."/>
        </authorList>
    </citation>
    <scope>NUCLEOTIDE SEQUENCE [LARGE SCALE GENOMIC DNA]</scope>
    <source>
        <strain evidence="2">CCM 8933</strain>
    </source>
</reference>
<dbReference type="Proteomes" id="UP001596282">
    <property type="component" value="Unassembled WGS sequence"/>
</dbReference>
<dbReference type="InterPro" id="IPR007344">
    <property type="entry name" value="GrpB/CoaE"/>
</dbReference>
<sequence length="174" mass="19123">MQKIEVVPYQATWPAVYQDEARQIKAILGPALVAMHHIGSTAVPGLAAKSIIDILPVVHDITVVDQLTAQFAALGYEGLGEYGIVGRRYFRKGGDDRTHQLHIFDVSQLAAIARHLAVRDYLRLHPDVAQIYGQLKRTAARHHPCDITGYGDEKASFVTALEQIALQEVSEDGS</sequence>
<dbReference type="EMBL" id="JBHSSC010000005">
    <property type="protein sequence ID" value="MFC6180058.1"/>
    <property type="molecule type" value="Genomic_DNA"/>
</dbReference>
<gene>
    <name evidence="1" type="ORF">ACFP5Y_02215</name>
</gene>
<dbReference type="RefSeq" id="WP_137628216.1">
    <property type="nucleotide sequence ID" value="NZ_BJDJ01000006.1"/>
</dbReference>
<organism evidence="1 2">
    <name type="scientific">Lactiplantibacillus daowaiensis</name>
    <dbReference type="NCBI Taxonomy" id="2559918"/>
    <lineage>
        <taxon>Bacteria</taxon>
        <taxon>Bacillati</taxon>
        <taxon>Bacillota</taxon>
        <taxon>Bacilli</taxon>
        <taxon>Lactobacillales</taxon>
        <taxon>Lactobacillaceae</taxon>
        <taxon>Lactiplantibacillus</taxon>
    </lineage>
</organism>
<comment type="caution">
    <text evidence="1">The sequence shown here is derived from an EMBL/GenBank/DDBJ whole genome shotgun (WGS) entry which is preliminary data.</text>
</comment>
<evidence type="ECO:0000313" key="1">
    <source>
        <dbReference type="EMBL" id="MFC6180058.1"/>
    </source>
</evidence>
<dbReference type="SUPFAM" id="SSF81301">
    <property type="entry name" value="Nucleotidyltransferase"/>
    <property type="match status" value="1"/>
</dbReference>
<dbReference type="InterPro" id="IPR043519">
    <property type="entry name" value="NT_sf"/>
</dbReference>
<keyword evidence="2" id="KW-1185">Reference proteome</keyword>
<protein>
    <submittedName>
        <fullName evidence="1">GrpB family protein</fullName>
    </submittedName>
</protein>